<dbReference type="Pfam" id="PF02811">
    <property type="entry name" value="PHP"/>
    <property type="match status" value="1"/>
</dbReference>
<dbReference type="InterPro" id="IPR003141">
    <property type="entry name" value="Pol/His_phosphatase_N"/>
</dbReference>
<dbReference type="Gene3D" id="1.10.150.870">
    <property type="match status" value="1"/>
</dbReference>
<evidence type="ECO:0000259" key="11">
    <source>
        <dbReference type="SMART" id="SM00481"/>
    </source>
</evidence>
<dbReference type="HAMAP" id="MF_01902">
    <property type="entry name" value="DNApol_error_prone"/>
    <property type="match status" value="1"/>
</dbReference>
<evidence type="ECO:0000256" key="9">
    <source>
        <dbReference type="HAMAP-Rule" id="MF_01902"/>
    </source>
</evidence>
<keyword evidence="4 9" id="KW-0235">DNA replication</keyword>
<dbReference type="InterPro" id="IPR004013">
    <property type="entry name" value="PHP_dom"/>
</dbReference>
<keyword evidence="2 9" id="KW-0808">Transferase</keyword>
<dbReference type="GO" id="GO:0008408">
    <property type="term" value="F:3'-5' exonuclease activity"/>
    <property type="evidence" value="ECO:0007669"/>
    <property type="project" value="InterPro"/>
</dbReference>
<dbReference type="CDD" id="cd07434">
    <property type="entry name" value="PHP_PolIIIA_DnaE2"/>
    <property type="match status" value="1"/>
</dbReference>
<feature type="compositionally biased region" description="Polar residues" evidence="10">
    <location>
        <begin position="134"/>
        <end position="145"/>
    </location>
</feature>
<feature type="domain" description="Polymerase/histidinol phosphatase N-terminal" evidence="11">
    <location>
        <begin position="11"/>
        <end position="78"/>
    </location>
</feature>
<dbReference type="InterPro" id="IPR029460">
    <property type="entry name" value="DNAPol_HHH"/>
</dbReference>
<reference evidence="13" key="1">
    <citation type="journal article" date="2011" name="J. Bacteriol.">
        <title>Genome sequences of eight morphologically diverse alphaproteobacteria.</title>
        <authorList>
            <consortium name="US DOE Joint Genome Institute"/>
            <person name="Brown P.J."/>
            <person name="Kysela D.T."/>
            <person name="Buechlein A."/>
            <person name="Hemmerich C."/>
            <person name="Brun Y.V."/>
        </authorList>
    </citation>
    <scope>NUCLEOTIDE SEQUENCE [LARGE SCALE GENOMIC DNA]</scope>
    <source>
        <strain evidence="13">ATCC 17100 / ATH 3.1.1 / DSM 162 / LMG 4299</strain>
    </source>
</reference>
<dbReference type="InterPro" id="IPR004805">
    <property type="entry name" value="DnaE2/DnaE/PolC"/>
</dbReference>
<comment type="subcellular location">
    <subcellularLocation>
        <location evidence="9">Cytoplasm</location>
    </subcellularLocation>
</comment>
<sequence>MSVGAAPPRYAELQAATNFSFLEGASHPHELVARAAELGLSAIAITDRNSLAGVVRAHLAAREHGVKLVIGCRLSFVDGAPDLLCYPTDRAAYGRLCRLLTLGKSDRVIKCEARSAAAQAHSEQGPSKSLPVSERQTQAARSNVVSWPKRLPETSPSFPPATAENAASSETAMADGDAASRRAEPDTDASPLGHIDRDQEDAIPKGECRLTLEDFLAFSEGQIVAALPPDDIFRNPRRMADFRRHLKTLAARLPDRVYLAASHRFRGDDGQRIARLAAFADDLRVPLVATGDVLYHIPARRRLQDVLTCIRHTCTIDEAGFRLVANAERHLKAPAEMARLFARYPEAVANTVKLAARCTFSLAELTYEYPEEIAPNGEAPQARLERLTWEGLAWRYSDGVPDTVAQQVRHEFELIARFDYAPFFLTVEDIVRFARKKNILHQGRGSAANSAVCYALGITGVDPARSNLLFERFISDARHEPPDIDVDFEHERREEVIQYIYSRFGRHRAGLCATVICYRTRGAVREVGKALGLSPDVTAALSGSVWGWSDGGVDPGDLASLGLDASDPRLILCLELTRELIGFPRHLSQHPGGFLIARGRLDELVPIENAAMKDRTIVSWDKDDIEALGMLKVDVLALGMLTCLAKGFDLIRAHYGRDLTPATVPSEDPAVYAMLSRADSIGVFQVESRAQQTMLPRLKPQNFYDLVIEVAIVRPGPIQGDMVHPYLRRRQGLEEARFPSPELKGILEKTLGVPLFQEQCMRIAIVAAGFSAGRADELRRAMATFKKVGTIGTFKDEFIGGMLARNYPRDFAERCFSQIQGFGTYGFPESHAASFALLVYCSAWMKCHYPDVFAAAILNSQPMGFYAPAQLVRDAREHGVEVRAADVNASEWDHTLEATDGERHALRLGFRLVAGMRVEDARNIVEARAAAGAFRSTEDVMRRAKLGTAAMLTLARADAFGSVARGRRETLWDVAGLEADKLPLFAHETAPSVPPGVPAVALPPLGAGEAVAEDYSVFGLSLRNHPMAFMRAELQAQRMVRAVDLKTLPNGRFVTIAGLVLFRQRPGTAKGTIFMTIEDETGAANLIIWPKLSETYRRAVFGAKVILCEGVLQRESGVIHVVSRRLTDFTRVLGRLQPDADAFAVRYGRGDEVAHGTRAARRSSKVNEGWTRTLKSRDFR</sequence>
<dbReference type="RefSeq" id="WP_013420025.1">
    <property type="nucleotide sequence ID" value="NC_014664.1"/>
</dbReference>
<dbReference type="EMBL" id="CP002292">
    <property type="protein sequence ID" value="ADP71643.1"/>
    <property type="molecule type" value="Genomic_DNA"/>
</dbReference>
<dbReference type="eggNOG" id="COG0587">
    <property type="taxonomic scope" value="Bacteria"/>
</dbReference>
<feature type="compositionally biased region" description="Low complexity" evidence="10">
    <location>
        <begin position="161"/>
        <end position="174"/>
    </location>
</feature>
<evidence type="ECO:0000256" key="2">
    <source>
        <dbReference type="ARBA" id="ARBA00022679"/>
    </source>
</evidence>
<dbReference type="AlphaFoldDB" id="E3I5C2"/>
<dbReference type="Pfam" id="PF17657">
    <property type="entry name" value="DNA_pol3_finger"/>
    <property type="match status" value="1"/>
</dbReference>
<dbReference type="HOGENOM" id="CLU_001600_4_0_5"/>
<evidence type="ECO:0000256" key="6">
    <source>
        <dbReference type="ARBA" id="ARBA00022932"/>
    </source>
</evidence>
<evidence type="ECO:0000256" key="5">
    <source>
        <dbReference type="ARBA" id="ARBA00022763"/>
    </source>
</evidence>
<protein>
    <recommendedName>
        <fullName evidence="9">Error-prone DNA polymerase</fullName>
        <ecNumber evidence="9">2.7.7.7</ecNumber>
    </recommendedName>
</protein>
<dbReference type="GO" id="GO:0003887">
    <property type="term" value="F:DNA-directed DNA polymerase activity"/>
    <property type="evidence" value="ECO:0007669"/>
    <property type="project" value="UniProtKB-UniRule"/>
</dbReference>
<evidence type="ECO:0000256" key="7">
    <source>
        <dbReference type="ARBA" id="ARBA00023204"/>
    </source>
</evidence>
<dbReference type="Proteomes" id="UP000001399">
    <property type="component" value="Chromosome"/>
</dbReference>
<dbReference type="InterPro" id="IPR011708">
    <property type="entry name" value="DNA_pol3_alpha_NTPase_dom"/>
</dbReference>
<evidence type="ECO:0000313" key="13">
    <source>
        <dbReference type="Proteomes" id="UP000001399"/>
    </source>
</evidence>
<dbReference type="InterPro" id="IPR023073">
    <property type="entry name" value="DnaE2"/>
</dbReference>
<keyword evidence="1 9" id="KW-0963">Cytoplasm</keyword>
<dbReference type="Pfam" id="PF07733">
    <property type="entry name" value="DNA_pol3_alpha"/>
    <property type="match status" value="1"/>
</dbReference>
<dbReference type="SUPFAM" id="SSF89550">
    <property type="entry name" value="PHP domain-like"/>
    <property type="match status" value="1"/>
</dbReference>
<proteinExistence type="inferred from homology"/>
<dbReference type="GO" id="GO:0005737">
    <property type="term" value="C:cytoplasm"/>
    <property type="evidence" value="ECO:0007669"/>
    <property type="project" value="UniProtKB-SubCell"/>
</dbReference>
<dbReference type="PANTHER" id="PTHR32294:SF4">
    <property type="entry name" value="ERROR-PRONE DNA POLYMERASE"/>
    <property type="match status" value="1"/>
</dbReference>
<dbReference type="STRING" id="648757.Rvan_2419"/>
<dbReference type="InterPro" id="IPR040982">
    <property type="entry name" value="DNA_pol3_finger"/>
</dbReference>
<dbReference type="SMART" id="SM00481">
    <property type="entry name" value="POLIIIAc"/>
    <property type="match status" value="1"/>
</dbReference>
<feature type="region of interest" description="Disordered" evidence="10">
    <location>
        <begin position="117"/>
        <end position="201"/>
    </location>
</feature>
<evidence type="ECO:0000256" key="8">
    <source>
        <dbReference type="ARBA" id="ARBA00049244"/>
    </source>
</evidence>
<evidence type="ECO:0000256" key="10">
    <source>
        <dbReference type="SAM" id="MobiDB-lite"/>
    </source>
</evidence>
<accession>E3I5C2</accession>
<dbReference type="GO" id="GO:0006260">
    <property type="term" value="P:DNA replication"/>
    <property type="evidence" value="ECO:0007669"/>
    <property type="project" value="UniProtKB-KW"/>
</dbReference>
<comment type="catalytic activity">
    <reaction evidence="8 9">
        <text>DNA(n) + a 2'-deoxyribonucleoside 5'-triphosphate = DNA(n+1) + diphosphate</text>
        <dbReference type="Rhea" id="RHEA:22508"/>
        <dbReference type="Rhea" id="RHEA-COMP:17339"/>
        <dbReference type="Rhea" id="RHEA-COMP:17340"/>
        <dbReference type="ChEBI" id="CHEBI:33019"/>
        <dbReference type="ChEBI" id="CHEBI:61560"/>
        <dbReference type="ChEBI" id="CHEBI:173112"/>
        <dbReference type="EC" id="2.7.7.7"/>
    </reaction>
</comment>
<dbReference type="NCBIfam" id="TIGR00594">
    <property type="entry name" value="polc"/>
    <property type="match status" value="1"/>
</dbReference>
<evidence type="ECO:0000313" key="12">
    <source>
        <dbReference type="EMBL" id="ADP71643.1"/>
    </source>
</evidence>
<keyword evidence="5 9" id="KW-0227">DNA damage</keyword>
<evidence type="ECO:0000256" key="1">
    <source>
        <dbReference type="ARBA" id="ARBA00022490"/>
    </source>
</evidence>
<dbReference type="EC" id="2.7.7.7" evidence="9"/>
<keyword evidence="6 9" id="KW-0239">DNA-directed DNA polymerase</keyword>
<dbReference type="KEGG" id="rva:Rvan_2419"/>
<name>E3I5C2_RHOVT</name>
<comment type="function">
    <text evidence="9">DNA polymerase involved in damage-induced mutagenesis and translesion synthesis (TLS). It is not the major replicative DNA polymerase.</text>
</comment>
<organism evidence="12 13">
    <name type="scientific">Rhodomicrobium vannielii (strain ATCC 17100 / DSM 162 / LMG 4299 / NCIMB 10020 / ATH 3.1.1)</name>
    <dbReference type="NCBI Taxonomy" id="648757"/>
    <lineage>
        <taxon>Bacteria</taxon>
        <taxon>Pseudomonadati</taxon>
        <taxon>Pseudomonadota</taxon>
        <taxon>Alphaproteobacteria</taxon>
        <taxon>Hyphomicrobiales</taxon>
        <taxon>Hyphomicrobiaceae</taxon>
        <taxon>Rhodomicrobium</taxon>
    </lineage>
</organism>
<dbReference type="Gene3D" id="3.20.20.140">
    <property type="entry name" value="Metal-dependent hydrolases"/>
    <property type="match status" value="2"/>
</dbReference>
<dbReference type="Pfam" id="PF14579">
    <property type="entry name" value="HHH_6"/>
    <property type="match status" value="1"/>
</dbReference>
<keyword evidence="3 9" id="KW-0548">Nucleotidyltransferase</keyword>
<evidence type="ECO:0000256" key="3">
    <source>
        <dbReference type="ARBA" id="ARBA00022695"/>
    </source>
</evidence>
<keyword evidence="7 9" id="KW-0234">DNA repair</keyword>
<dbReference type="PANTHER" id="PTHR32294">
    <property type="entry name" value="DNA POLYMERASE III SUBUNIT ALPHA"/>
    <property type="match status" value="1"/>
</dbReference>
<dbReference type="InterPro" id="IPR016195">
    <property type="entry name" value="Pol/histidinol_Pase-like"/>
</dbReference>
<gene>
    <name evidence="9" type="primary">dnaE2</name>
    <name evidence="12" type="ordered locus">Rvan_2419</name>
</gene>
<dbReference type="NCBIfam" id="NF004225">
    <property type="entry name" value="PRK05672.1"/>
    <property type="match status" value="1"/>
</dbReference>
<keyword evidence="13" id="KW-1185">Reference proteome</keyword>
<dbReference type="GO" id="GO:0006281">
    <property type="term" value="P:DNA repair"/>
    <property type="evidence" value="ECO:0007669"/>
    <property type="project" value="UniProtKB-UniRule"/>
</dbReference>
<comment type="similarity">
    <text evidence="9">Belongs to the DNA polymerase type-C family. DnaE2 subfamily.</text>
</comment>
<dbReference type="CDD" id="cd04485">
    <property type="entry name" value="DnaE_OBF"/>
    <property type="match status" value="1"/>
</dbReference>
<evidence type="ECO:0000256" key="4">
    <source>
        <dbReference type="ARBA" id="ARBA00022705"/>
    </source>
</evidence>